<accession>A0A0G1NPS1</accession>
<name>A0A0G1NPS1_9BACT</name>
<feature type="region of interest" description="Disordered" evidence="1">
    <location>
        <begin position="1"/>
        <end position="35"/>
    </location>
</feature>
<reference evidence="3 4" key="1">
    <citation type="journal article" date="2015" name="Nature">
        <title>rRNA introns, odd ribosomes, and small enigmatic genomes across a large radiation of phyla.</title>
        <authorList>
            <person name="Brown C.T."/>
            <person name="Hug L.A."/>
            <person name="Thomas B.C."/>
            <person name="Sharon I."/>
            <person name="Castelle C.J."/>
            <person name="Singh A."/>
            <person name="Wilkins M.J."/>
            <person name="Williams K.H."/>
            <person name="Banfield J.F."/>
        </authorList>
    </citation>
    <scope>NUCLEOTIDE SEQUENCE [LARGE SCALE GENOMIC DNA]</scope>
</reference>
<feature type="compositionally biased region" description="Basic residues" evidence="1">
    <location>
        <begin position="14"/>
        <end position="26"/>
    </location>
</feature>
<dbReference type="Pfam" id="PF04981">
    <property type="entry name" value="NMD3"/>
    <property type="match status" value="1"/>
</dbReference>
<organism evidence="3 4">
    <name type="scientific">Candidatus Azambacteria bacterium GW2011_GWC1_46_13</name>
    <dbReference type="NCBI Taxonomy" id="1618619"/>
    <lineage>
        <taxon>Bacteria</taxon>
        <taxon>Candidatus Azamiibacteriota</taxon>
    </lineage>
</organism>
<gene>
    <name evidence="3" type="ORF">UX33_C0008G0030</name>
</gene>
<dbReference type="Proteomes" id="UP000034569">
    <property type="component" value="Unassembled WGS sequence"/>
</dbReference>
<proteinExistence type="predicted"/>
<comment type="caution">
    <text evidence="3">The sequence shown here is derived from an EMBL/GenBank/DDBJ whole genome shotgun (WGS) entry which is preliminary data.</text>
</comment>
<sequence length="210" mass="24537">MANIKPITTPRQKTSAKKHEGRRVRSQKLAQKETKGEFGGGKKEYIVCSKCGIWYYDKSWHHALEDWKHLEKKDKKINFKTCPACSMIARKTYEGAVILENVPDKILNDLVALVRNVGERAFKRDPLDRIIDLKIKKNAIEIYLSENQLAVSISNQIKRSFKEFREKSSVRWSKEEDVVRVFFNALKSPERKRSTKARKLVYYGKKYIAK</sequence>
<evidence type="ECO:0000313" key="3">
    <source>
        <dbReference type="EMBL" id="KKU22654.1"/>
    </source>
</evidence>
<dbReference type="EMBL" id="LCLU01000008">
    <property type="protein sequence ID" value="KKU22654.1"/>
    <property type="molecule type" value="Genomic_DNA"/>
</dbReference>
<dbReference type="AlphaFoldDB" id="A0A0G1NPS1"/>
<evidence type="ECO:0000256" key="1">
    <source>
        <dbReference type="SAM" id="MobiDB-lite"/>
    </source>
</evidence>
<evidence type="ECO:0000259" key="2">
    <source>
        <dbReference type="Pfam" id="PF04981"/>
    </source>
</evidence>
<dbReference type="InterPro" id="IPR007064">
    <property type="entry name" value="Nmd3_N"/>
</dbReference>
<evidence type="ECO:0000313" key="4">
    <source>
        <dbReference type="Proteomes" id="UP000034569"/>
    </source>
</evidence>
<protein>
    <recommendedName>
        <fullName evidence="2">Nmd3 N-terminal domain-containing protein</fullName>
    </recommendedName>
</protein>
<feature type="domain" description="Nmd3 N-terminal" evidence="2">
    <location>
        <begin position="76"/>
        <end position="164"/>
    </location>
</feature>